<dbReference type="SUPFAM" id="SSF53300">
    <property type="entry name" value="vWA-like"/>
    <property type="match status" value="1"/>
</dbReference>
<evidence type="ECO:0000256" key="1">
    <source>
        <dbReference type="NCBIfam" id="TIGR01651"/>
    </source>
</evidence>
<dbReference type="EMBL" id="AEUP01000004">
    <property type="protein sequence ID" value="EGE48860.1"/>
    <property type="molecule type" value="Genomic_DNA"/>
</dbReference>
<protein>
    <recommendedName>
        <fullName evidence="1">Cobaltochelatase subunit CobT</fullName>
        <ecNumber evidence="1">6.6.1.2</ecNumber>
    </recommendedName>
</protein>
<evidence type="ECO:0000313" key="4">
    <source>
        <dbReference type="EMBL" id="EGE48860.1"/>
    </source>
</evidence>
<dbReference type="InterPro" id="IPR025861">
    <property type="entry name" value="CobT_VWA_dom"/>
</dbReference>
<organism evidence="4 5">
    <name type="scientific">Acetobacter pomorum DM001</name>
    <dbReference type="NCBI Taxonomy" id="945681"/>
    <lineage>
        <taxon>Bacteria</taxon>
        <taxon>Pseudomonadati</taxon>
        <taxon>Pseudomonadota</taxon>
        <taxon>Alphaproteobacteria</taxon>
        <taxon>Acetobacterales</taxon>
        <taxon>Acetobacteraceae</taxon>
        <taxon>Acetobacter</taxon>
    </lineage>
</organism>
<feature type="compositionally biased region" description="Acidic residues" evidence="2">
    <location>
        <begin position="246"/>
        <end position="255"/>
    </location>
</feature>
<evidence type="ECO:0000313" key="5">
    <source>
        <dbReference type="Proteomes" id="UP000018454"/>
    </source>
</evidence>
<accession>F1YQH5</accession>
<dbReference type="NCBIfam" id="TIGR01651">
    <property type="entry name" value="CobT"/>
    <property type="match status" value="1"/>
</dbReference>
<dbReference type="CDD" id="cd01454">
    <property type="entry name" value="vWA_norD_type"/>
    <property type="match status" value="1"/>
</dbReference>
<evidence type="ECO:0000256" key="2">
    <source>
        <dbReference type="SAM" id="MobiDB-lite"/>
    </source>
</evidence>
<dbReference type="InterPro" id="IPR002035">
    <property type="entry name" value="VWF_A"/>
</dbReference>
<dbReference type="Gene3D" id="3.40.50.410">
    <property type="entry name" value="von Willebrand factor, type A domain"/>
    <property type="match status" value="1"/>
</dbReference>
<gene>
    <name evidence="4" type="primary">cobT</name>
    <name evidence="4" type="ORF">APO_0140</name>
</gene>
<dbReference type="InterPro" id="IPR036465">
    <property type="entry name" value="vWFA_dom_sf"/>
</dbReference>
<dbReference type="PANTHER" id="PTHR41248:SF1">
    <property type="entry name" value="NORD PROTEIN"/>
    <property type="match status" value="1"/>
</dbReference>
<dbReference type="Pfam" id="PF11775">
    <property type="entry name" value="CobT_C"/>
    <property type="match status" value="1"/>
</dbReference>
<dbReference type="InterPro" id="IPR006538">
    <property type="entry name" value="CobT"/>
</dbReference>
<feature type="region of interest" description="Disordered" evidence="2">
    <location>
        <begin position="1"/>
        <end position="39"/>
    </location>
</feature>
<dbReference type="PROSITE" id="PS50234">
    <property type="entry name" value="VWFA"/>
    <property type="match status" value="1"/>
</dbReference>
<dbReference type="Pfam" id="PF06213">
    <property type="entry name" value="CobT"/>
    <property type="match status" value="1"/>
</dbReference>
<dbReference type="SMART" id="SM00327">
    <property type="entry name" value="VWA"/>
    <property type="match status" value="1"/>
</dbReference>
<feature type="domain" description="VWFA" evidence="3">
    <location>
        <begin position="439"/>
        <end position="625"/>
    </location>
</feature>
<dbReference type="InterPro" id="IPR051928">
    <property type="entry name" value="NorD/CobT"/>
</dbReference>
<dbReference type="AlphaFoldDB" id="F1YQH5"/>
<dbReference type="Proteomes" id="UP000018454">
    <property type="component" value="Unassembled WGS sequence"/>
</dbReference>
<evidence type="ECO:0000259" key="3">
    <source>
        <dbReference type="PROSITE" id="PS50234"/>
    </source>
</evidence>
<dbReference type="PANTHER" id="PTHR41248">
    <property type="entry name" value="NORD PROTEIN"/>
    <property type="match status" value="1"/>
</dbReference>
<reference evidence="4 5" key="1">
    <citation type="journal article" date="2011" name="Science">
        <title>Drosophila microbiome modulates host developmental and metabolic homeostasis via insulin signaling.</title>
        <authorList>
            <person name="Shin S.C."/>
            <person name="Kim S.H."/>
            <person name="You H."/>
            <person name="Kim B."/>
            <person name="Kim A.C."/>
            <person name="Lee K.A."/>
            <person name="Yoon J.H."/>
            <person name="Ryu J.H."/>
            <person name="Lee W.J."/>
        </authorList>
    </citation>
    <scope>NUCLEOTIDE SEQUENCE [LARGE SCALE GENOMIC DNA]</scope>
    <source>
        <strain evidence="4 5">DM001</strain>
    </source>
</reference>
<dbReference type="PIRSF" id="PIRSF031715">
    <property type="entry name" value="Cob_chel_CobT"/>
    <property type="match status" value="1"/>
</dbReference>
<dbReference type="GO" id="GO:0009236">
    <property type="term" value="P:cobalamin biosynthetic process"/>
    <property type="evidence" value="ECO:0007669"/>
    <property type="project" value="UniProtKB-UniRule"/>
</dbReference>
<proteinExistence type="predicted"/>
<dbReference type="GO" id="GO:0051116">
    <property type="term" value="F:cobaltochelatase activity"/>
    <property type="evidence" value="ECO:0007669"/>
    <property type="project" value="UniProtKB-UniRule"/>
</dbReference>
<sequence>MPARCPAALPESDFFMADRTKGPSAPNTPSLSREQAEKRADTFKQATSAALRAIGGQKEADVSFHSGNMPLAPISLGEKVRLQSPSLNLSEEERQRIRGAADAQALRLKHHDFALHAARQPAETQARDVYDALEQARIESVGARHMKGVAANLRHRLEQDIRASGLDRMTEASQLSPVVGLELLAREKLTGQPVPEPAQAILEKWKQTLPPNALSALDEMAKHQTDQAAYARASRQLMAACALTEDDTASEDMDANNDSSQAADSQDDSNPPPPDQEENTSPQQEEQEEEISQPQLMAGGSESSSEFAEEERDASMGEGTGEAAGPGRQPENEPGLTARGYHPYTTQFDEEIRAEELCDPEELSRLRHQLDLQLATLHGVVSRLANRLQRRLMAQQTRSWSFDLEEGILDAGRLSRIVVNPMLSLSYKQEKDTEFRDTVVTLLIDNSGSMRGRPISVAASCGDILARTLERCGVKVEILGFTTRAWKGGQSRELWLQNGKPPEPGRLNDLRHIIYKSADMPWRRARTNLGLMLREGLLKENIDGEALLWAWNRIKNRQEARKILMVISDGAPVDDSTLSVNPASYLEDHLRAVIDMIENRSPVELTAIGIGHDVTRYYQKAVTITDAEELGGTMLQSLSALFEEKRRPRKRAR</sequence>
<comment type="caution">
    <text evidence="4">The sequence shown here is derived from an EMBL/GenBank/DDBJ whole genome shotgun (WGS) entry which is preliminary data.</text>
</comment>
<feature type="region of interest" description="Disordered" evidence="2">
    <location>
        <begin position="246"/>
        <end position="342"/>
    </location>
</feature>
<name>F1YQH5_9PROT</name>
<dbReference type="EC" id="6.6.1.2" evidence="1"/>